<protein>
    <submittedName>
        <fullName evidence="3">NAD(P)H-binding protein</fullName>
    </submittedName>
</protein>
<name>A0ABT0R289_9MICO</name>
<comment type="caution">
    <text evidence="3">The sequence shown here is derived from an EMBL/GenBank/DDBJ whole genome shotgun (WGS) entry which is preliminary data.</text>
</comment>
<keyword evidence="4" id="KW-1185">Reference proteome</keyword>
<feature type="domain" description="NAD(P)-binding" evidence="2">
    <location>
        <begin position="8"/>
        <end position="112"/>
    </location>
</feature>
<dbReference type="InterPro" id="IPR016040">
    <property type="entry name" value="NAD(P)-bd_dom"/>
</dbReference>
<dbReference type="EMBL" id="JAKNCJ010000007">
    <property type="protein sequence ID" value="MCL6424037.1"/>
    <property type="molecule type" value="Genomic_DNA"/>
</dbReference>
<dbReference type="Gene3D" id="3.40.50.720">
    <property type="entry name" value="NAD(P)-binding Rossmann-like Domain"/>
    <property type="match status" value="1"/>
</dbReference>
<evidence type="ECO:0000313" key="3">
    <source>
        <dbReference type="EMBL" id="MCL6424037.1"/>
    </source>
</evidence>
<dbReference type="PANTHER" id="PTHR42748:SF7">
    <property type="entry name" value="NMRA LIKE REDOX SENSOR 1-RELATED"/>
    <property type="match status" value="1"/>
</dbReference>
<reference evidence="3" key="1">
    <citation type="submission" date="2022-02" db="EMBL/GenBank/DDBJ databases">
        <authorList>
            <person name="Lee M."/>
            <person name="Kim S.-J."/>
            <person name="Jung M.-Y."/>
        </authorList>
    </citation>
    <scope>NUCLEOTIDE SEQUENCE</scope>
    <source>
        <strain evidence="3">JHP9</strain>
    </source>
</reference>
<dbReference type="RefSeq" id="WP_249738115.1">
    <property type="nucleotide sequence ID" value="NZ_JAKNCJ010000007.1"/>
</dbReference>
<dbReference type="Proteomes" id="UP001203761">
    <property type="component" value="Unassembled WGS sequence"/>
</dbReference>
<dbReference type="InterPro" id="IPR051164">
    <property type="entry name" value="NmrA-like_oxidored"/>
</dbReference>
<proteinExistence type="predicted"/>
<dbReference type="SUPFAM" id="SSF51735">
    <property type="entry name" value="NAD(P)-binding Rossmann-fold domains"/>
    <property type="match status" value="1"/>
</dbReference>
<gene>
    <name evidence="3" type="ORF">Bequi_11715</name>
</gene>
<keyword evidence="1" id="KW-0521">NADP</keyword>
<evidence type="ECO:0000313" key="4">
    <source>
        <dbReference type="Proteomes" id="UP001203761"/>
    </source>
</evidence>
<dbReference type="Pfam" id="PF13460">
    <property type="entry name" value="NAD_binding_10"/>
    <property type="match status" value="1"/>
</dbReference>
<organism evidence="3 4">
    <name type="scientific">Brachybacterium equifaecis</name>
    <dbReference type="NCBI Taxonomy" id="2910770"/>
    <lineage>
        <taxon>Bacteria</taxon>
        <taxon>Bacillati</taxon>
        <taxon>Actinomycetota</taxon>
        <taxon>Actinomycetes</taxon>
        <taxon>Micrococcales</taxon>
        <taxon>Dermabacteraceae</taxon>
        <taxon>Brachybacterium</taxon>
    </lineage>
</organism>
<evidence type="ECO:0000259" key="2">
    <source>
        <dbReference type="Pfam" id="PF13460"/>
    </source>
</evidence>
<sequence length="297" mass="31307">MARIAVLGATGYLGGHAVTRLLADGHTVRAVVRSPETAQLPAGVEVVQGDVTEPSTLTAALADVDGVLLALNGGSDTDRANAVEETGVADVAAAAQLAGVQQILLLTGMYSQPAYAEHPWEEAKSRGAELLLAGPVPATVFRIGFIDETLPQFVRGGGVTMLGKQALPVRPIAADDIMAAASRAFGLPETAGKTYDVAGTEEMTLREAAVAYASAVTSTPPHQVKVRVMPLPFMRTINRLFMGGRMTRVLGIMGSMDRLGDVTDTTAFFRDLGEPPTSFREWLEKQRRAIADGVAPR</sequence>
<accession>A0ABT0R289</accession>
<dbReference type="PANTHER" id="PTHR42748">
    <property type="entry name" value="NITROGEN METABOLITE REPRESSION PROTEIN NMRA FAMILY MEMBER"/>
    <property type="match status" value="1"/>
</dbReference>
<evidence type="ECO:0000256" key="1">
    <source>
        <dbReference type="ARBA" id="ARBA00022857"/>
    </source>
</evidence>
<dbReference type="InterPro" id="IPR036291">
    <property type="entry name" value="NAD(P)-bd_dom_sf"/>
</dbReference>